<organism evidence="3 4">
    <name type="scientific">Caerostris extrusa</name>
    <name type="common">Bark spider</name>
    <name type="synonym">Caerostris bankana</name>
    <dbReference type="NCBI Taxonomy" id="172846"/>
    <lineage>
        <taxon>Eukaryota</taxon>
        <taxon>Metazoa</taxon>
        <taxon>Ecdysozoa</taxon>
        <taxon>Arthropoda</taxon>
        <taxon>Chelicerata</taxon>
        <taxon>Arachnida</taxon>
        <taxon>Araneae</taxon>
        <taxon>Araneomorphae</taxon>
        <taxon>Entelegynae</taxon>
        <taxon>Araneoidea</taxon>
        <taxon>Araneidae</taxon>
        <taxon>Caerostris</taxon>
    </lineage>
</organism>
<evidence type="ECO:0000256" key="2">
    <source>
        <dbReference type="SAM" id="SignalP"/>
    </source>
</evidence>
<comment type="caution">
    <text evidence="3">The sequence shown here is derived from an EMBL/GenBank/DDBJ whole genome shotgun (WGS) entry which is preliminary data.</text>
</comment>
<feature type="compositionally biased region" description="Polar residues" evidence="1">
    <location>
        <begin position="49"/>
        <end position="68"/>
    </location>
</feature>
<reference evidence="3 4" key="1">
    <citation type="submission" date="2021-06" db="EMBL/GenBank/DDBJ databases">
        <title>Caerostris extrusa draft genome.</title>
        <authorList>
            <person name="Kono N."/>
            <person name="Arakawa K."/>
        </authorList>
    </citation>
    <scope>NUCLEOTIDE SEQUENCE [LARGE SCALE GENOMIC DNA]</scope>
</reference>
<proteinExistence type="predicted"/>
<dbReference type="Proteomes" id="UP001054945">
    <property type="component" value="Unassembled WGS sequence"/>
</dbReference>
<gene>
    <name evidence="3" type="ORF">CEXT_113201</name>
</gene>
<protein>
    <submittedName>
        <fullName evidence="3">Uncharacterized protein</fullName>
    </submittedName>
</protein>
<dbReference type="AlphaFoldDB" id="A0AAV4XSK7"/>
<evidence type="ECO:0000313" key="3">
    <source>
        <dbReference type="EMBL" id="GIY96723.1"/>
    </source>
</evidence>
<evidence type="ECO:0000256" key="1">
    <source>
        <dbReference type="SAM" id="MobiDB-lite"/>
    </source>
</evidence>
<dbReference type="EMBL" id="BPLR01000695">
    <property type="protein sequence ID" value="GIY96723.1"/>
    <property type="molecule type" value="Genomic_DNA"/>
</dbReference>
<name>A0AAV4XSK7_CAEEX</name>
<keyword evidence="2" id="KW-0732">Signal</keyword>
<accession>A0AAV4XSK7</accession>
<feature type="chain" id="PRO_5043383103" evidence="2">
    <location>
        <begin position="28"/>
        <end position="135"/>
    </location>
</feature>
<keyword evidence="4" id="KW-1185">Reference proteome</keyword>
<sequence length="135" mass="15919">MLKISERNIFLLTCLAYIMIQLHDTHGQDQHLSKSITINTDKVTNDVVHSSASSPFESRRTSIPSNNEFAPDISERRNQQLNFYDKERKNIFNNNNNSAENNSWISTQTFCCRTRKSRIKRVKNQKRLKILQKRY</sequence>
<feature type="signal peptide" evidence="2">
    <location>
        <begin position="1"/>
        <end position="27"/>
    </location>
</feature>
<feature type="region of interest" description="Disordered" evidence="1">
    <location>
        <begin position="49"/>
        <end position="74"/>
    </location>
</feature>
<evidence type="ECO:0000313" key="4">
    <source>
        <dbReference type="Proteomes" id="UP001054945"/>
    </source>
</evidence>